<name>A0A9Q6Z5M8_MYROD</name>
<dbReference type="Proteomes" id="UP000596202">
    <property type="component" value="Chromosome"/>
</dbReference>
<dbReference type="OrthoDB" id="1090702at2"/>
<dbReference type="EMBL" id="CP068108">
    <property type="protein sequence ID" value="QQT99961.1"/>
    <property type="molecule type" value="Genomic_DNA"/>
</dbReference>
<dbReference type="AlphaFoldDB" id="A0A9Q6Z5M8"/>
<protein>
    <recommendedName>
        <fullName evidence="3">Type VI secretion system baseplate subunit TssK</fullName>
    </recommendedName>
</protein>
<sequence length="383" mass="43678">MIKPIQYDAVNWVDGMKISKKHFDAQTNFILDGLRDVRATFNQVFSYGLLPLDAQNQGMDIMEVRATVSGDVECVIKTCKAITPSGCRVEVRDFDFNVRSLIPLVGNELENQKRAYYVVVAINLFDKIPYGMMDVEETPPRHPTTKPKYRIELRPVSVYDVNSMYSGGDSVIIGQVIIQGEMIQMEEHYIPPCTSVSSHPFLLKQYNKAAKTLPLLQQYAVKILQKEHHIQQNTKLAGSVKLLCQALIHDIGSVYFHFRNVVPHLPPIYFIACFSQLATHLHQVTQILAPADLEELLNYIGEWNEIAPHTFLSQLTRVTEIKYQHTDCASPLSEIQLMLSCLEKVFFKLNELDYIGQRKENIIVNELEVTPIPKTNRGWSVLD</sequence>
<evidence type="ECO:0000313" key="1">
    <source>
        <dbReference type="EMBL" id="QQT99961.1"/>
    </source>
</evidence>
<dbReference type="GeneID" id="93529511"/>
<proteinExistence type="predicted"/>
<evidence type="ECO:0000313" key="2">
    <source>
        <dbReference type="Proteomes" id="UP000596202"/>
    </source>
</evidence>
<evidence type="ECO:0008006" key="3">
    <source>
        <dbReference type="Google" id="ProtNLM"/>
    </source>
</evidence>
<reference evidence="1 2" key="1">
    <citation type="submission" date="2021-01" db="EMBL/GenBank/DDBJ databases">
        <title>FDA dAtabase for Regulatory Grade micrObial Sequences (FDA-ARGOS): Supporting development and validation of Infectious Disease Dx tests.</title>
        <authorList>
            <person name="Sproer C."/>
            <person name="Gronow S."/>
            <person name="Severitt S."/>
            <person name="Schroder I."/>
            <person name="Tallon L."/>
            <person name="Sadzewicz L."/>
            <person name="Zhao X."/>
            <person name="Boylan J."/>
            <person name="Ott S."/>
            <person name="Bowen H."/>
            <person name="Vavikolanu K."/>
            <person name="Mehta A."/>
            <person name="Aluvathingal J."/>
            <person name="Nadendla S."/>
            <person name="Lowell S."/>
            <person name="Myers T."/>
            <person name="Yan Y."/>
            <person name="Sichtig H."/>
        </authorList>
    </citation>
    <scope>NUCLEOTIDE SEQUENCE [LARGE SCALE GENOMIC DNA]</scope>
    <source>
        <strain evidence="1 2">FDAARGOS_1131</strain>
    </source>
</reference>
<gene>
    <name evidence="1" type="ORF">I6I88_17645</name>
</gene>
<accession>A0A9Q6Z5M8</accession>
<organism evidence="1 2">
    <name type="scientific">Myroides odoratus</name>
    <name type="common">Flavobacterium odoratum</name>
    <dbReference type="NCBI Taxonomy" id="256"/>
    <lineage>
        <taxon>Bacteria</taxon>
        <taxon>Pseudomonadati</taxon>
        <taxon>Bacteroidota</taxon>
        <taxon>Flavobacteriia</taxon>
        <taxon>Flavobacteriales</taxon>
        <taxon>Flavobacteriaceae</taxon>
        <taxon>Myroides</taxon>
    </lineage>
</organism>
<dbReference type="RefSeq" id="WP_002988724.1">
    <property type="nucleotide sequence ID" value="NZ_CP068108.1"/>
</dbReference>